<name>A0AA40DJH1_9PEZI</name>
<dbReference type="RefSeq" id="XP_060289871.1">
    <property type="nucleotide sequence ID" value="XM_060446123.1"/>
</dbReference>
<keyword evidence="2" id="KW-1185">Reference proteome</keyword>
<evidence type="ECO:0000313" key="2">
    <source>
        <dbReference type="Proteomes" id="UP001172101"/>
    </source>
</evidence>
<gene>
    <name evidence="1" type="ORF">B0T26DRAFT_756602</name>
</gene>
<evidence type="ECO:0000313" key="1">
    <source>
        <dbReference type="EMBL" id="KAK0703012.1"/>
    </source>
</evidence>
<dbReference type="Proteomes" id="UP001172101">
    <property type="component" value="Unassembled WGS sequence"/>
</dbReference>
<organism evidence="1 2">
    <name type="scientific">Lasiosphaeria miniovina</name>
    <dbReference type="NCBI Taxonomy" id="1954250"/>
    <lineage>
        <taxon>Eukaryota</taxon>
        <taxon>Fungi</taxon>
        <taxon>Dikarya</taxon>
        <taxon>Ascomycota</taxon>
        <taxon>Pezizomycotina</taxon>
        <taxon>Sordariomycetes</taxon>
        <taxon>Sordariomycetidae</taxon>
        <taxon>Sordariales</taxon>
        <taxon>Lasiosphaeriaceae</taxon>
        <taxon>Lasiosphaeria</taxon>
    </lineage>
</organism>
<dbReference type="EMBL" id="JAUIRO010000008">
    <property type="protein sequence ID" value="KAK0703012.1"/>
    <property type="molecule type" value="Genomic_DNA"/>
</dbReference>
<protein>
    <submittedName>
        <fullName evidence="1">Uncharacterized protein</fullName>
    </submittedName>
</protein>
<dbReference type="GeneID" id="85329393"/>
<accession>A0AA40DJH1</accession>
<proteinExistence type="predicted"/>
<sequence>MSEKHGFTATKRQYKYRFPGLKNVKEDEWAYIEDEIRSRDALGKLFLLVFTANLFYRAVSAVGLLASELLDQGSLNSPRAGAASSNNLVERRKVLSDLLGSPAQSFAELATQFQGFIPERREGDLSEKLERIVDTSSPATSALPALFALTAFFASNNSLDKTKMDEFLRWIINNQYLAFLQRFIQLQIPTVHAFTKYVFESAIRIKSIPVLSEPLDRGVDFGSVAEDIDSIGDHDFTRRVLAKMDSKYFKNDVGGRLFHRFVSAGLFDLAKFLLDKGVSVEARDP</sequence>
<comment type="caution">
    <text evidence="1">The sequence shown here is derived from an EMBL/GenBank/DDBJ whole genome shotgun (WGS) entry which is preliminary data.</text>
</comment>
<dbReference type="AlphaFoldDB" id="A0AA40DJH1"/>
<reference evidence="1" key="1">
    <citation type="submission" date="2023-06" db="EMBL/GenBank/DDBJ databases">
        <title>Genome-scale phylogeny and comparative genomics of the fungal order Sordariales.</title>
        <authorList>
            <consortium name="Lawrence Berkeley National Laboratory"/>
            <person name="Hensen N."/>
            <person name="Bonometti L."/>
            <person name="Westerberg I."/>
            <person name="Brannstrom I.O."/>
            <person name="Guillou S."/>
            <person name="Cros-Aarteil S."/>
            <person name="Calhoun S."/>
            <person name="Haridas S."/>
            <person name="Kuo A."/>
            <person name="Mondo S."/>
            <person name="Pangilinan J."/>
            <person name="Riley R."/>
            <person name="LaButti K."/>
            <person name="Andreopoulos B."/>
            <person name="Lipzen A."/>
            <person name="Chen C."/>
            <person name="Yanf M."/>
            <person name="Daum C."/>
            <person name="Ng V."/>
            <person name="Clum A."/>
            <person name="Steindorff A."/>
            <person name="Ohm R."/>
            <person name="Martin F."/>
            <person name="Silar P."/>
            <person name="Natvig D."/>
            <person name="Lalanne C."/>
            <person name="Gautier V."/>
            <person name="Ament-velasquez S.L."/>
            <person name="Kruys A."/>
            <person name="Hutchinson M.I."/>
            <person name="Powell A.J."/>
            <person name="Barry K."/>
            <person name="Miller A.N."/>
            <person name="Grigoriev I.V."/>
            <person name="Debuchy R."/>
            <person name="Gladieux P."/>
            <person name="Thoren M.H."/>
            <person name="Johannesson H."/>
        </authorList>
    </citation>
    <scope>NUCLEOTIDE SEQUENCE</scope>
    <source>
        <strain evidence="1">SMH2392-1A</strain>
    </source>
</reference>